<comment type="caution">
    <text evidence="1">The sequence shown here is derived from an EMBL/GenBank/DDBJ whole genome shotgun (WGS) entry which is preliminary data.</text>
</comment>
<proteinExistence type="predicted"/>
<evidence type="ECO:0000313" key="2">
    <source>
        <dbReference type="Proteomes" id="UP001516400"/>
    </source>
</evidence>
<evidence type="ECO:0000313" key="1">
    <source>
        <dbReference type="EMBL" id="KAL3277106.1"/>
    </source>
</evidence>
<accession>A0ABD2NFS4</accession>
<protein>
    <submittedName>
        <fullName evidence="1">Uncharacterized protein</fullName>
    </submittedName>
</protein>
<dbReference type="Proteomes" id="UP001516400">
    <property type="component" value="Unassembled WGS sequence"/>
</dbReference>
<organism evidence="1 2">
    <name type="scientific">Cryptolaemus montrouzieri</name>
    <dbReference type="NCBI Taxonomy" id="559131"/>
    <lineage>
        <taxon>Eukaryota</taxon>
        <taxon>Metazoa</taxon>
        <taxon>Ecdysozoa</taxon>
        <taxon>Arthropoda</taxon>
        <taxon>Hexapoda</taxon>
        <taxon>Insecta</taxon>
        <taxon>Pterygota</taxon>
        <taxon>Neoptera</taxon>
        <taxon>Endopterygota</taxon>
        <taxon>Coleoptera</taxon>
        <taxon>Polyphaga</taxon>
        <taxon>Cucujiformia</taxon>
        <taxon>Coccinelloidea</taxon>
        <taxon>Coccinellidae</taxon>
        <taxon>Scymninae</taxon>
        <taxon>Scymnini</taxon>
        <taxon>Cryptolaemus</taxon>
    </lineage>
</organism>
<dbReference type="AlphaFoldDB" id="A0ABD2NFS4"/>
<name>A0ABD2NFS4_9CUCU</name>
<dbReference type="InterPro" id="IPR004119">
    <property type="entry name" value="EcKL"/>
</dbReference>
<dbReference type="PANTHER" id="PTHR11012">
    <property type="entry name" value="PROTEIN KINASE-LIKE DOMAIN-CONTAINING"/>
    <property type="match status" value="1"/>
</dbReference>
<reference evidence="1 2" key="1">
    <citation type="journal article" date="2021" name="BMC Biol.">
        <title>Horizontally acquired antibacterial genes associated with adaptive radiation of ladybird beetles.</title>
        <authorList>
            <person name="Li H.S."/>
            <person name="Tang X.F."/>
            <person name="Huang Y.H."/>
            <person name="Xu Z.Y."/>
            <person name="Chen M.L."/>
            <person name="Du X.Y."/>
            <person name="Qiu B.Y."/>
            <person name="Chen P.T."/>
            <person name="Zhang W."/>
            <person name="Slipinski A."/>
            <person name="Escalona H.E."/>
            <person name="Waterhouse R.M."/>
            <person name="Zwick A."/>
            <person name="Pang H."/>
        </authorList>
    </citation>
    <scope>NUCLEOTIDE SEQUENCE [LARGE SCALE GENOMIC DNA]</scope>
    <source>
        <strain evidence="1">SYSU2018</strain>
    </source>
</reference>
<dbReference type="Pfam" id="PF02958">
    <property type="entry name" value="EcKL"/>
    <property type="match status" value="1"/>
</dbReference>
<keyword evidence="2" id="KW-1185">Reference proteome</keyword>
<dbReference type="PANTHER" id="PTHR11012:SF30">
    <property type="entry name" value="PROTEIN KINASE-LIKE DOMAIN-CONTAINING"/>
    <property type="match status" value="1"/>
</dbReference>
<sequence>MTSKIIIENLNTMMVKMMENLGVKKYKIEIDGQSEAGDNYMGEVIFFRIISEDDKDVYHFVMKTAKRSEEFRNKIPVEKVYKRELFMYSEVFPYFRIFIDEKNPDFEFDCLPKVYWMDTTPKQETLIFENMKTKGYKLHDRRKPWNLEHSLFVMKYYGKLHALSFAIKDQKPEMLDSLKKNLKSIIIYFHDINVKRFFENPLNNIFELLKKAGRDDLVNKFGF</sequence>
<dbReference type="EMBL" id="JABFTP020000103">
    <property type="protein sequence ID" value="KAL3277106.1"/>
    <property type="molecule type" value="Genomic_DNA"/>
</dbReference>
<gene>
    <name evidence="1" type="ORF">HHI36_012464</name>
</gene>